<dbReference type="Pfam" id="PF00672">
    <property type="entry name" value="HAMP"/>
    <property type="match status" value="1"/>
</dbReference>
<dbReference type="CDD" id="cd06225">
    <property type="entry name" value="HAMP"/>
    <property type="match status" value="1"/>
</dbReference>
<evidence type="ECO:0000256" key="8">
    <source>
        <dbReference type="ARBA" id="ARBA00029447"/>
    </source>
</evidence>
<reference evidence="14 15" key="1">
    <citation type="submission" date="2013-08" db="EMBL/GenBank/DDBJ databases">
        <authorList>
            <person name="Weinstock G."/>
            <person name="Sodergren E."/>
            <person name="Wylie T."/>
            <person name="Fulton L."/>
            <person name="Fulton R."/>
            <person name="Fronick C."/>
            <person name="O'Laughlin M."/>
            <person name="Godfrey J."/>
            <person name="Miner T."/>
            <person name="Herter B."/>
            <person name="Appelbaum E."/>
            <person name="Cordes M."/>
            <person name="Lek S."/>
            <person name="Wollam A."/>
            <person name="Pepin K.H."/>
            <person name="Palsikar V.B."/>
            <person name="Mitreva M."/>
            <person name="Wilson R.K."/>
        </authorList>
    </citation>
    <scope>NUCLEOTIDE SEQUENCE [LARGE SCALE GENOMIC DNA]</scope>
    <source>
        <strain evidence="14 15">ATCC 12856</strain>
    </source>
</reference>
<feature type="domain" description="Methyl-accepting transducer" evidence="12">
    <location>
        <begin position="392"/>
        <end position="642"/>
    </location>
</feature>
<keyword evidence="3" id="KW-0145">Chemotaxis</keyword>
<dbReference type="PANTHER" id="PTHR32089:SF112">
    <property type="entry name" value="LYSOZYME-LIKE PROTEIN-RELATED"/>
    <property type="match status" value="1"/>
</dbReference>
<dbReference type="AlphaFoldDB" id="U1Y4U2"/>
<dbReference type="PROSITE" id="PS50111">
    <property type="entry name" value="CHEMOTAXIS_TRANSDUC_2"/>
    <property type="match status" value="1"/>
</dbReference>
<dbReference type="EMBL" id="AWSJ01000341">
    <property type="protein sequence ID" value="ERI05906.1"/>
    <property type="molecule type" value="Genomic_DNA"/>
</dbReference>
<keyword evidence="15" id="KW-1185">Reference proteome</keyword>
<dbReference type="eggNOG" id="COG0840">
    <property type="taxonomic scope" value="Bacteria"/>
</dbReference>
<keyword evidence="5 11" id="KW-1133">Transmembrane helix</keyword>
<evidence type="ECO:0000313" key="14">
    <source>
        <dbReference type="EMBL" id="ERI05906.1"/>
    </source>
</evidence>
<organism evidence="14 15">
    <name type="scientific">Aneurinibacillus aneurinilyticus ATCC 12856</name>
    <dbReference type="NCBI Taxonomy" id="649747"/>
    <lineage>
        <taxon>Bacteria</taxon>
        <taxon>Bacillati</taxon>
        <taxon>Bacillota</taxon>
        <taxon>Bacilli</taxon>
        <taxon>Bacillales</taxon>
        <taxon>Paenibacillaceae</taxon>
        <taxon>Aneurinibacillus group</taxon>
        <taxon>Aneurinibacillus</taxon>
    </lineage>
</organism>
<keyword evidence="2" id="KW-1003">Cell membrane</keyword>
<dbReference type="STRING" id="649747.HMPREF0083_05468"/>
<dbReference type="HOGENOM" id="CLU_000445_107_19_9"/>
<evidence type="ECO:0000259" key="13">
    <source>
        <dbReference type="PROSITE" id="PS50885"/>
    </source>
</evidence>
<dbReference type="GO" id="GO:0005886">
    <property type="term" value="C:plasma membrane"/>
    <property type="evidence" value="ECO:0007669"/>
    <property type="project" value="UniProtKB-SubCell"/>
</dbReference>
<dbReference type="PANTHER" id="PTHR32089">
    <property type="entry name" value="METHYL-ACCEPTING CHEMOTAXIS PROTEIN MCPB"/>
    <property type="match status" value="1"/>
</dbReference>
<evidence type="ECO:0000256" key="9">
    <source>
        <dbReference type="PROSITE-ProRule" id="PRU00284"/>
    </source>
</evidence>
<evidence type="ECO:0000313" key="15">
    <source>
        <dbReference type="Proteomes" id="UP000016511"/>
    </source>
</evidence>
<evidence type="ECO:0000256" key="11">
    <source>
        <dbReference type="SAM" id="Phobius"/>
    </source>
</evidence>
<dbReference type="PATRIC" id="fig|649747.3.peg.4913"/>
<keyword evidence="6 11" id="KW-0472">Membrane</keyword>
<dbReference type="InterPro" id="IPR033479">
    <property type="entry name" value="dCache_1"/>
</dbReference>
<comment type="subcellular location">
    <subcellularLocation>
        <location evidence="1">Cell membrane</location>
        <topology evidence="1">Multi-pass membrane protein</topology>
    </subcellularLocation>
</comment>
<dbReference type="SMART" id="SM00304">
    <property type="entry name" value="HAMP"/>
    <property type="match status" value="2"/>
</dbReference>
<dbReference type="Pfam" id="PF02743">
    <property type="entry name" value="dCache_1"/>
    <property type="match status" value="1"/>
</dbReference>
<evidence type="ECO:0000259" key="12">
    <source>
        <dbReference type="PROSITE" id="PS50111"/>
    </source>
</evidence>
<evidence type="ECO:0000256" key="10">
    <source>
        <dbReference type="SAM" id="MobiDB-lite"/>
    </source>
</evidence>
<dbReference type="GO" id="GO:0006935">
    <property type="term" value="P:chemotaxis"/>
    <property type="evidence" value="ECO:0007669"/>
    <property type="project" value="UniProtKB-KW"/>
</dbReference>
<evidence type="ECO:0000256" key="6">
    <source>
        <dbReference type="ARBA" id="ARBA00023136"/>
    </source>
</evidence>
<feature type="domain" description="HAMP" evidence="13">
    <location>
        <begin position="321"/>
        <end position="373"/>
    </location>
</feature>
<sequence>MLELGIRLYSNKDKLRQEGEESVLKSLRSKLLGMVLPILIVSLSTIAWINHSKATEFLEQNFNEKANLQLVNLKKQISTWISVRESVLNTISQSDDVKNGTPESAVPFLKKELDINQEFDYFFVSDEKGNMVTTAGDRANIADRPYFKRAMSGLPAISDVVVAKTTGKKIIVLAMPLETENGERKGVLAGAITTDYLTSVLSDVKLGRTGYAFMVQKDGMVVAHPEKDKILKENVLKGSNQDLISIIKKSQTGQTGSLRYTDKNEAKLSYYTFIPRTSWSLIITAPASEATEQLSYLAKISIATAAGVLIFTCIILILFASRFVRPIRRLSDVTAELAQGNLTVRANVHSEDEVGKLSQNFDKMIENMSDIIETMKTTSTHLEHSSQNMTISSEETKRAAEEVALTIQDLATGSTDIADSVSEVTGEMGAMKHTIDNISEQASCMVGAFTKMSELSREGLKVSGQAVSRMQDVDERIHESAGMMRGLEDKSNEIGGIVTLISSIAEQTNLLALNASIEAARAGEHGKGFAVVAGEVRKLAEQTNQATSQIQTLISDTQKEANRASQSISDGVSTVQEGRTMVEKSGAYFSEMAAMIDEVTELTEAITREIKQVEHNTMVVAESMESIAAITEEASASTEQVGASSEQQAASAQEILNDSHRLKELSIQLHEVVNRFRIHQ</sequence>
<proteinExistence type="inferred from homology"/>
<dbReference type="CDD" id="cd11386">
    <property type="entry name" value="MCP_signal"/>
    <property type="match status" value="1"/>
</dbReference>
<dbReference type="PROSITE" id="PS50885">
    <property type="entry name" value="HAMP"/>
    <property type="match status" value="1"/>
</dbReference>
<protein>
    <submittedName>
        <fullName evidence="14">Methyl-accepting chemotaxis protein signaling domain protein</fullName>
    </submittedName>
</protein>
<dbReference type="SUPFAM" id="SSF103190">
    <property type="entry name" value="Sensory domain-like"/>
    <property type="match status" value="1"/>
</dbReference>
<dbReference type="SMART" id="SM00283">
    <property type="entry name" value="MA"/>
    <property type="match status" value="1"/>
</dbReference>
<dbReference type="InterPro" id="IPR029151">
    <property type="entry name" value="Sensor-like_sf"/>
</dbReference>
<gene>
    <name evidence="14" type="ORF">HMPREF0083_05468</name>
</gene>
<dbReference type="Pfam" id="PF00015">
    <property type="entry name" value="MCPsignal"/>
    <property type="match status" value="1"/>
</dbReference>
<feature type="region of interest" description="Disordered" evidence="10">
    <location>
        <begin position="633"/>
        <end position="652"/>
    </location>
</feature>
<dbReference type="Proteomes" id="UP000016511">
    <property type="component" value="Unassembled WGS sequence"/>
</dbReference>
<accession>U1Y4U2</accession>
<dbReference type="InterPro" id="IPR004089">
    <property type="entry name" value="MCPsignal_dom"/>
</dbReference>
<comment type="similarity">
    <text evidence="8">Belongs to the methyl-accepting chemotaxis (MCP) protein family.</text>
</comment>
<keyword evidence="7 9" id="KW-0807">Transducer</keyword>
<evidence type="ECO:0000256" key="4">
    <source>
        <dbReference type="ARBA" id="ARBA00022692"/>
    </source>
</evidence>
<keyword evidence="4 11" id="KW-0812">Transmembrane</keyword>
<evidence type="ECO:0000256" key="2">
    <source>
        <dbReference type="ARBA" id="ARBA00022475"/>
    </source>
</evidence>
<evidence type="ECO:0000256" key="1">
    <source>
        <dbReference type="ARBA" id="ARBA00004651"/>
    </source>
</evidence>
<dbReference type="CDD" id="cd12912">
    <property type="entry name" value="PDC2_MCP_like"/>
    <property type="match status" value="1"/>
</dbReference>
<dbReference type="GO" id="GO:0007165">
    <property type="term" value="P:signal transduction"/>
    <property type="evidence" value="ECO:0007669"/>
    <property type="project" value="UniProtKB-KW"/>
</dbReference>
<evidence type="ECO:0000256" key="3">
    <source>
        <dbReference type="ARBA" id="ARBA00022500"/>
    </source>
</evidence>
<dbReference type="Gene3D" id="3.30.450.20">
    <property type="entry name" value="PAS domain"/>
    <property type="match status" value="1"/>
</dbReference>
<dbReference type="Gene3D" id="1.10.287.950">
    <property type="entry name" value="Methyl-accepting chemotaxis protein"/>
    <property type="match status" value="1"/>
</dbReference>
<dbReference type="CDD" id="cd12914">
    <property type="entry name" value="PDC1_DGC_like"/>
    <property type="match status" value="1"/>
</dbReference>
<evidence type="ECO:0000256" key="7">
    <source>
        <dbReference type="ARBA" id="ARBA00023224"/>
    </source>
</evidence>
<name>U1Y4U2_ANEAE</name>
<evidence type="ECO:0000256" key="5">
    <source>
        <dbReference type="ARBA" id="ARBA00022989"/>
    </source>
</evidence>
<comment type="caution">
    <text evidence="14">The sequence shown here is derived from an EMBL/GenBank/DDBJ whole genome shotgun (WGS) entry which is preliminary data.</text>
</comment>
<dbReference type="InterPro" id="IPR003660">
    <property type="entry name" value="HAMP_dom"/>
</dbReference>
<feature type="transmembrane region" description="Helical" evidence="11">
    <location>
        <begin position="296"/>
        <end position="320"/>
    </location>
</feature>
<dbReference type="SUPFAM" id="SSF58104">
    <property type="entry name" value="Methyl-accepting chemotaxis protein (MCP) signaling domain"/>
    <property type="match status" value="1"/>
</dbReference>
<dbReference type="Gene3D" id="6.10.340.10">
    <property type="match status" value="1"/>
</dbReference>